<sequence>MQKYVYDFIEGDRSRADLLGGKGANLAEMTRLGLPVPPGFTVSTDACRVYLATGAPPAGLFEEVKAHLREVEARLGRRLGDPHRRHPGGRWRRRRSRPPPYPRRARWVRCWSCPARRPRRWCR</sequence>
<dbReference type="InterPro" id="IPR010121">
    <property type="entry name" value="Pyruvate_phosphate_dikinase"/>
</dbReference>
<dbReference type="GO" id="GO:0050242">
    <property type="term" value="F:pyruvate, phosphate dikinase activity"/>
    <property type="evidence" value="ECO:0007669"/>
    <property type="project" value="InterPro"/>
</dbReference>
<dbReference type="Proteomes" id="UP000199504">
    <property type="component" value="Unassembled WGS sequence"/>
</dbReference>
<dbReference type="SUPFAM" id="SSF56059">
    <property type="entry name" value="Glutathione synthetase ATP-binding domain-like"/>
    <property type="match status" value="1"/>
</dbReference>
<evidence type="ECO:0000313" key="3">
    <source>
        <dbReference type="EMBL" id="SCF32732.1"/>
    </source>
</evidence>
<feature type="compositionally biased region" description="Basic residues" evidence="1">
    <location>
        <begin position="83"/>
        <end position="103"/>
    </location>
</feature>
<dbReference type="Gene3D" id="3.30.1490.20">
    <property type="entry name" value="ATP-grasp fold, A domain"/>
    <property type="match status" value="1"/>
</dbReference>
<keyword evidence="3" id="KW-0670">Pyruvate</keyword>
<name>A0A1C4ZIF1_9ACTN</name>
<evidence type="ECO:0000313" key="4">
    <source>
        <dbReference type="Proteomes" id="UP000199504"/>
    </source>
</evidence>
<dbReference type="PANTHER" id="PTHR22931:SF9">
    <property type="entry name" value="PYRUVATE, PHOSPHATE DIKINASE 1, CHLOROPLASTIC"/>
    <property type="match status" value="1"/>
</dbReference>
<dbReference type="InterPro" id="IPR013815">
    <property type="entry name" value="ATP_grasp_subdomain_1"/>
</dbReference>
<dbReference type="Pfam" id="PF01326">
    <property type="entry name" value="PPDK_N"/>
    <property type="match status" value="1"/>
</dbReference>
<evidence type="ECO:0000256" key="1">
    <source>
        <dbReference type="SAM" id="MobiDB-lite"/>
    </source>
</evidence>
<keyword evidence="3" id="KW-0808">Transferase</keyword>
<protein>
    <submittedName>
        <fullName evidence="3">Pyruvate phosphate dikinase, PEP/pyruvate binding domain</fullName>
    </submittedName>
</protein>
<dbReference type="InterPro" id="IPR002192">
    <property type="entry name" value="PPDK_AMP/ATP-bd"/>
</dbReference>
<evidence type="ECO:0000259" key="2">
    <source>
        <dbReference type="Pfam" id="PF01326"/>
    </source>
</evidence>
<keyword evidence="4" id="KW-1185">Reference proteome</keyword>
<dbReference type="STRING" id="262898.GA0070564_105496"/>
<dbReference type="AlphaFoldDB" id="A0A1C4ZIF1"/>
<keyword evidence="3" id="KW-0418">Kinase</keyword>
<dbReference type="GO" id="GO:0016301">
    <property type="term" value="F:kinase activity"/>
    <property type="evidence" value="ECO:0007669"/>
    <property type="project" value="UniProtKB-KW"/>
</dbReference>
<dbReference type="EMBL" id="FMCX01000005">
    <property type="protein sequence ID" value="SCF32732.1"/>
    <property type="molecule type" value="Genomic_DNA"/>
</dbReference>
<proteinExistence type="predicted"/>
<feature type="domain" description="Pyruvate phosphate dikinase AMP/ATP-binding" evidence="2">
    <location>
        <begin position="17"/>
        <end position="72"/>
    </location>
</feature>
<reference evidence="4" key="1">
    <citation type="submission" date="2016-06" db="EMBL/GenBank/DDBJ databases">
        <authorList>
            <person name="Varghese N."/>
            <person name="Submissions Spin"/>
        </authorList>
    </citation>
    <scope>NUCLEOTIDE SEQUENCE [LARGE SCALE GENOMIC DNA]</scope>
    <source>
        <strain evidence="4">DSM 44830</strain>
    </source>
</reference>
<feature type="region of interest" description="Disordered" evidence="1">
    <location>
        <begin position="79"/>
        <end position="103"/>
    </location>
</feature>
<organism evidence="3 4">
    <name type="scientific">Micromonospora mirobrigensis</name>
    <dbReference type="NCBI Taxonomy" id="262898"/>
    <lineage>
        <taxon>Bacteria</taxon>
        <taxon>Bacillati</taxon>
        <taxon>Actinomycetota</taxon>
        <taxon>Actinomycetes</taxon>
        <taxon>Micromonosporales</taxon>
        <taxon>Micromonosporaceae</taxon>
        <taxon>Micromonospora</taxon>
    </lineage>
</organism>
<accession>A0A1C4ZIF1</accession>
<dbReference type="PANTHER" id="PTHR22931">
    <property type="entry name" value="PHOSPHOENOLPYRUVATE DIKINASE-RELATED"/>
    <property type="match status" value="1"/>
</dbReference>
<gene>
    <name evidence="3" type="ORF">GA0070564_105496</name>
</gene>
<dbReference type="GO" id="GO:0005524">
    <property type="term" value="F:ATP binding"/>
    <property type="evidence" value="ECO:0007669"/>
    <property type="project" value="InterPro"/>
</dbReference>